<accession>A0ABN7X3K9</accession>
<feature type="non-terminal residue" evidence="1">
    <location>
        <position position="1"/>
    </location>
</feature>
<reference evidence="1 2" key="1">
    <citation type="submission" date="2021-06" db="EMBL/GenBank/DDBJ databases">
        <authorList>
            <person name="Kallberg Y."/>
            <person name="Tangrot J."/>
            <person name="Rosling A."/>
        </authorList>
    </citation>
    <scope>NUCLEOTIDE SEQUENCE [LARGE SCALE GENOMIC DNA]</scope>
    <source>
        <strain evidence="1 2">120-4 pot B 10/14</strain>
    </source>
</reference>
<dbReference type="EMBL" id="CAJVQB010078718">
    <property type="protein sequence ID" value="CAG8845225.1"/>
    <property type="molecule type" value="Genomic_DNA"/>
</dbReference>
<evidence type="ECO:0000313" key="2">
    <source>
        <dbReference type="Proteomes" id="UP000789901"/>
    </source>
</evidence>
<comment type="caution">
    <text evidence="1">The sequence shown here is derived from an EMBL/GenBank/DDBJ whole genome shotgun (WGS) entry which is preliminary data.</text>
</comment>
<organism evidence="1 2">
    <name type="scientific">Gigaspora margarita</name>
    <dbReference type="NCBI Taxonomy" id="4874"/>
    <lineage>
        <taxon>Eukaryota</taxon>
        <taxon>Fungi</taxon>
        <taxon>Fungi incertae sedis</taxon>
        <taxon>Mucoromycota</taxon>
        <taxon>Glomeromycotina</taxon>
        <taxon>Glomeromycetes</taxon>
        <taxon>Diversisporales</taxon>
        <taxon>Gigasporaceae</taxon>
        <taxon>Gigaspora</taxon>
    </lineage>
</organism>
<gene>
    <name evidence="1" type="ORF">GMARGA_LOCUS37520</name>
</gene>
<evidence type="ECO:0000313" key="1">
    <source>
        <dbReference type="EMBL" id="CAG8845225.1"/>
    </source>
</evidence>
<protein>
    <submittedName>
        <fullName evidence="1">23186_t:CDS:1</fullName>
    </submittedName>
</protein>
<proteinExistence type="predicted"/>
<dbReference type="Proteomes" id="UP000789901">
    <property type="component" value="Unassembled WGS sequence"/>
</dbReference>
<name>A0ABN7X3K9_GIGMA</name>
<sequence>TFEIKKEIDQSKTIFPLLLQPLARLYLKSYTTWLYVKSQTLTDIRQVVLTFTNDTIWLANGQKQLEEIINIANTFYKINNIQVNSKKFKLLVFNKPTKLKSRQIEVCGSMVQEKKPLAITCFLEV</sequence>
<keyword evidence="2" id="KW-1185">Reference proteome</keyword>